<comment type="caution">
    <text evidence="2">The sequence shown here is derived from an EMBL/GenBank/DDBJ whole genome shotgun (WGS) entry which is preliminary data.</text>
</comment>
<sequence length="298" mass="31954">MPSPAAEPLVTVIVPGWDVAPYAAEALESLRAQTLDAWRAILVDDGSADGTGDVFARFARDDTRFTVVSHPAQRGLGAARNTGLELADTPYIAFLDADDVMLPRALELLIGSLERTGSDIAVGQYARLRPTEEGYAPSPVQPWVVASTAPPRERATLGTHPEVTGNIAVWSKAYRASLWRSLRFPQGLYEDQAVTQLLYARAAAIDTVAEPVVHWRVRAEGTSITQREADPVVLAGALSALRDGLDVLHREAPPNAHQARVAQILRMDVPRLAGLDLDAASRAAVDAFAAEVEASLAL</sequence>
<dbReference type="EMBL" id="BAAAYV010000005">
    <property type="protein sequence ID" value="GAA3651212.1"/>
    <property type="molecule type" value="Genomic_DNA"/>
</dbReference>
<dbReference type="InterPro" id="IPR001173">
    <property type="entry name" value="Glyco_trans_2-like"/>
</dbReference>
<keyword evidence="3" id="KW-1185">Reference proteome</keyword>
<dbReference type="Proteomes" id="UP001410795">
    <property type="component" value="Unassembled WGS sequence"/>
</dbReference>
<organism evidence="2 3">
    <name type="scientific">Microbacterium marinilacus</name>
    <dbReference type="NCBI Taxonomy" id="415209"/>
    <lineage>
        <taxon>Bacteria</taxon>
        <taxon>Bacillati</taxon>
        <taxon>Actinomycetota</taxon>
        <taxon>Actinomycetes</taxon>
        <taxon>Micrococcales</taxon>
        <taxon>Microbacteriaceae</taxon>
        <taxon>Microbacterium</taxon>
    </lineage>
</organism>
<dbReference type="RefSeq" id="WP_221855754.1">
    <property type="nucleotide sequence ID" value="NZ_BAAAYV010000005.1"/>
</dbReference>
<evidence type="ECO:0000313" key="2">
    <source>
        <dbReference type="EMBL" id="GAA3651212.1"/>
    </source>
</evidence>
<dbReference type="PANTHER" id="PTHR22916">
    <property type="entry name" value="GLYCOSYLTRANSFERASE"/>
    <property type="match status" value="1"/>
</dbReference>
<reference evidence="3" key="1">
    <citation type="journal article" date="2019" name="Int. J. Syst. Evol. Microbiol.">
        <title>The Global Catalogue of Microorganisms (GCM) 10K type strain sequencing project: providing services to taxonomists for standard genome sequencing and annotation.</title>
        <authorList>
            <consortium name="The Broad Institute Genomics Platform"/>
            <consortium name="The Broad Institute Genome Sequencing Center for Infectious Disease"/>
            <person name="Wu L."/>
            <person name="Ma J."/>
        </authorList>
    </citation>
    <scope>NUCLEOTIDE SEQUENCE [LARGE SCALE GENOMIC DNA]</scope>
    <source>
        <strain evidence="3">JCM 16546</strain>
    </source>
</reference>
<gene>
    <name evidence="2" type="ORF">GCM10022202_08580</name>
</gene>
<protein>
    <recommendedName>
        <fullName evidence="1">Glycosyltransferase 2-like domain-containing protein</fullName>
    </recommendedName>
</protein>
<evidence type="ECO:0000259" key="1">
    <source>
        <dbReference type="Pfam" id="PF00535"/>
    </source>
</evidence>
<dbReference type="InterPro" id="IPR029044">
    <property type="entry name" value="Nucleotide-diphossugar_trans"/>
</dbReference>
<feature type="domain" description="Glycosyltransferase 2-like" evidence="1">
    <location>
        <begin position="11"/>
        <end position="135"/>
    </location>
</feature>
<proteinExistence type="predicted"/>
<accession>A0ABP7B6N3</accession>
<dbReference type="Gene3D" id="3.90.550.10">
    <property type="entry name" value="Spore Coat Polysaccharide Biosynthesis Protein SpsA, Chain A"/>
    <property type="match status" value="1"/>
</dbReference>
<dbReference type="CDD" id="cd00761">
    <property type="entry name" value="Glyco_tranf_GTA_type"/>
    <property type="match status" value="1"/>
</dbReference>
<dbReference type="Pfam" id="PF00535">
    <property type="entry name" value="Glycos_transf_2"/>
    <property type="match status" value="1"/>
</dbReference>
<dbReference type="SUPFAM" id="SSF53448">
    <property type="entry name" value="Nucleotide-diphospho-sugar transferases"/>
    <property type="match status" value="1"/>
</dbReference>
<dbReference type="PANTHER" id="PTHR22916:SF3">
    <property type="entry name" value="UDP-GLCNAC:BETAGAL BETA-1,3-N-ACETYLGLUCOSAMINYLTRANSFERASE-LIKE PROTEIN 1"/>
    <property type="match status" value="1"/>
</dbReference>
<name>A0ABP7B6N3_9MICO</name>
<evidence type="ECO:0000313" key="3">
    <source>
        <dbReference type="Proteomes" id="UP001410795"/>
    </source>
</evidence>